<dbReference type="EMBL" id="JAVYJV010000009">
    <property type="protein sequence ID" value="KAK4363618.1"/>
    <property type="molecule type" value="Genomic_DNA"/>
</dbReference>
<reference evidence="4" key="1">
    <citation type="submission" date="2023-12" db="EMBL/GenBank/DDBJ databases">
        <title>Genome assembly of Anisodus tanguticus.</title>
        <authorList>
            <person name="Wang Y.-J."/>
        </authorList>
    </citation>
    <scope>NUCLEOTIDE SEQUENCE</scope>
    <source>
        <strain evidence="4">KB-2021</strain>
        <tissue evidence="4">Leaf</tissue>
    </source>
</reference>
<dbReference type="PANTHER" id="PTHR10666">
    <property type="entry name" value="UBIQUITIN"/>
    <property type="match status" value="1"/>
</dbReference>
<evidence type="ECO:0000256" key="2">
    <source>
        <dbReference type="ARBA" id="ARBA00022843"/>
    </source>
</evidence>
<dbReference type="Proteomes" id="UP001291623">
    <property type="component" value="Unassembled WGS sequence"/>
</dbReference>
<dbReference type="InterPro" id="IPR029071">
    <property type="entry name" value="Ubiquitin-like_domsf"/>
</dbReference>
<keyword evidence="1" id="KW-1017">Isopeptide bond</keyword>
<dbReference type="InterPro" id="IPR050158">
    <property type="entry name" value="Ubiquitin_ubiquitin-like"/>
</dbReference>
<keyword evidence="2" id="KW-0832">Ubl conjugation</keyword>
<name>A0AAE1S6H4_9SOLA</name>
<dbReference type="CDD" id="cd17039">
    <property type="entry name" value="Ubl_ubiquitin_like"/>
    <property type="match status" value="3"/>
</dbReference>
<organism evidence="4 5">
    <name type="scientific">Anisodus tanguticus</name>
    <dbReference type="NCBI Taxonomy" id="243964"/>
    <lineage>
        <taxon>Eukaryota</taxon>
        <taxon>Viridiplantae</taxon>
        <taxon>Streptophyta</taxon>
        <taxon>Embryophyta</taxon>
        <taxon>Tracheophyta</taxon>
        <taxon>Spermatophyta</taxon>
        <taxon>Magnoliopsida</taxon>
        <taxon>eudicotyledons</taxon>
        <taxon>Gunneridae</taxon>
        <taxon>Pentapetalae</taxon>
        <taxon>asterids</taxon>
        <taxon>lamiids</taxon>
        <taxon>Solanales</taxon>
        <taxon>Solanaceae</taxon>
        <taxon>Solanoideae</taxon>
        <taxon>Hyoscyameae</taxon>
        <taxon>Anisodus</taxon>
    </lineage>
</organism>
<evidence type="ECO:0000313" key="4">
    <source>
        <dbReference type="EMBL" id="KAK4363618.1"/>
    </source>
</evidence>
<dbReference type="Gene3D" id="3.10.20.90">
    <property type="entry name" value="Phosphatidylinositol 3-kinase Catalytic Subunit, Chain A, domain 1"/>
    <property type="match status" value="3"/>
</dbReference>
<dbReference type="InterPro" id="IPR000626">
    <property type="entry name" value="Ubiquitin-like_dom"/>
</dbReference>
<dbReference type="SUPFAM" id="SSF54236">
    <property type="entry name" value="Ubiquitin-like"/>
    <property type="match status" value="3"/>
</dbReference>
<comment type="caution">
    <text evidence="4">The sequence shown here is derived from an EMBL/GenBank/DDBJ whole genome shotgun (WGS) entry which is preliminary data.</text>
</comment>
<gene>
    <name evidence="4" type="ORF">RND71_018859</name>
</gene>
<feature type="domain" description="Ubiquitin-like" evidence="3">
    <location>
        <begin position="182"/>
        <end position="250"/>
    </location>
</feature>
<proteinExistence type="predicted"/>
<dbReference type="SMART" id="SM00213">
    <property type="entry name" value="UBQ"/>
    <property type="match status" value="3"/>
</dbReference>
<feature type="domain" description="Ubiquitin-like" evidence="3">
    <location>
        <begin position="105"/>
        <end position="181"/>
    </location>
</feature>
<protein>
    <recommendedName>
        <fullName evidence="3">Ubiquitin-like domain-containing protein</fullName>
    </recommendedName>
</protein>
<dbReference type="GO" id="GO:0003729">
    <property type="term" value="F:mRNA binding"/>
    <property type="evidence" value="ECO:0007669"/>
    <property type="project" value="UniProtKB-ARBA"/>
</dbReference>
<accession>A0AAE1S6H4</accession>
<dbReference type="Pfam" id="PF00240">
    <property type="entry name" value="ubiquitin"/>
    <property type="match status" value="2"/>
</dbReference>
<evidence type="ECO:0000256" key="1">
    <source>
        <dbReference type="ARBA" id="ARBA00022499"/>
    </source>
</evidence>
<dbReference type="PRINTS" id="PR00348">
    <property type="entry name" value="UBIQUITIN"/>
</dbReference>
<evidence type="ECO:0000259" key="3">
    <source>
        <dbReference type="PROSITE" id="PS50053"/>
    </source>
</evidence>
<dbReference type="InterPro" id="IPR019956">
    <property type="entry name" value="Ubiquitin_dom"/>
</dbReference>
<evidence type="ECO:0000313" key="5">
    <source>
        <dbReference type="Proteomes" id="UP001291623"/>
    </source>
</evidence>
<dbReference type="AlphaFoldDB" id="A0AAE1S6H4"/>
<sequence>MGSTTYLNMTPNPNTSDVSIVNFHRDGTWKITIYLNISKTVSLRVKESDSNGKVKSLLHDKEGIPECLQQLFSKGNQLMDEQKLVDYGITKNSTVDAYVDNSVPMIFLVRRPYNKTPITVYSRLCDTIQDVKYRVGAKKGIKSNEFSLIHDGKCLEDDKTLGFYKIDGGSTLHMVFNPRNKLLISVVMPKPEIVQIEVNLALNVRDVKTIIESKVGHSMDGMDLFLGKQELEDMKKLYQYDIDEYSLLQVKNVTIQIFIKKWSGGLIALNVCRDDMVKNVKSMLLMTLESLLFKERFVLQCGTFRREFRFSRAPIRV</sequence>
<feature type="domain" description="Ubiquitin-like" evidence="3">
    <location>
        <begin position="31"/>
        <end position="99"/>
    </location>
</feature>
<keyword evidence="5" id="KW-1185">Reference proteome</keyword>
<dbReference type="PROSITE" id="PS50053">
    <property type="entry name" value="UBIQUITIN_2"/>
    <property type="match status" value="3"/>
</dbReference>